<dbReference type="EMBL" id="UINC01097357">
    <property type="protein sequence ID" value="SVC54995.1"/>
    <property type="molecule type" value="Genomic_DNA"/>
</dbReference>
<evidence type="ECO:0000256" key="2">
    <source>
        <dbReference type="ARBA" id="ARBA00022801"/>
    </source>
</evidence>
<gene>
    <name evidence="3" type="ORF">METZ01_LOCUS307849</name>
</gene>
<organism evidence="3">
    <name type="scientific">marine metagenome</name>
    <dbReference type="NCBI Taxonomy" id="408172"/>
    <lineage>
        <taxon>unclassified sequences</taxon>
        <taxon>metagenomes</taxon>
        <taxon>ecological metagenomes</taxon>
    </lineage>
</organism>
<dbReference type="GO" id="GO:0047429">
    <property type="term" value="F:nucleoside triphosphate diphosphatase activity"/>
    <property type="evidence" value="ECO:0007669"/>
    <property type="project" value="InterPro"/>
</dbReference>
<dbReference type="InterPro" id="IPR002637">
    <property type="entry name" value="RdgB/HAM1"/>
</dbReference>
<dbReference type="Pfam" id="PF01725">
    <property type="entry name" value="Ham1p_like"/>
    <property type="match status" value="1"/>
</dbReference>
<dbReference type="AlphaFoldDB" id="A0A382N3U6"/>
<dbReference type="PANTHER" id="PTHR11067:SF9">
    <property type="entry name" value="INOSINE TRIPHOSPHATE PYROPHOSPHATASE"/>
    <property type="match status" value="1"/>
</dbReference>
<evidence type="ECO:0000313" key="3">
    <source>
        <dbReference type="EMBL" id="SVC54995.1"/>
    </source>
</evidence>
<sequence>MRIVFATNNRNKVAEITEILPGGFEILNLKEIRCYEKLPETQKTIKGNAIQKAKFVFDNYGYNCFADDTGLEIDVLNGEPGVFSARYAGISCNSEDNIHKVLQKMNQQENRNARFRTVIALIIDGKETLFYG</sequence>
<dbReference type="CDD" id="cd00515">
    <property type="entry name" value="HAM1"/>
    <property type="match status" value="1"/>
</dbReference>
<comment type="similarity">
    <text evidence="1">Belongs to the HAM1 NTPase family.</text>
</comment>
<accession>A0A382N3U6</accession>
<keyword evidence="2" id="KW-0378">Hydrolase</keyword>
<dbReference type="Gene3D" id="3.90.950.10">
    <property type="match status" value="1"/>
</dbReference>
<protein>
    <recommendedName>
        <fullName evidence="4">Non-canonical purine NTP pyrophosphatase</fullName>
    </recommendedName>
</protein>
<dbReference type="GO" id="GO:0009143">
    <property type="term" value="P:nucleoside triphosphate catabolic process"/>
    <property type="evidence" value="ECO:0007669"/>
    <property type="project" value="InterPro"/>
</dbReference>
<evidence type="ECO:0000256" key="1">
    <source>
        <dbReference type="ARBA" id="ARBA00008023"/>
    </source>
</evidence>
<dbReference type="GO" id="GO:0005829">
    <property type="term" value="C:cytosol"/>
    <property type="evidence" value="ECO:0007669"/>
    <property type="project" value="TreeGrafter"/>
</dbReference>
<dbReference type="SUPFAM" id="SSF52972">
    <property type="entry name" value="ITPase-like"/>
    <property type="match status" value="1"/>
</dbReference>
<feature type="non-terminal residue" evidence="3">
    <location>
        <position position="132"/>
    </location>
</feature>
<evidence type="ECO:0008006" key="4">
    <source>
        <dbReference type="Google" id="ProtNLM"/>
    </source>
</evidence>
<dbReference type="InterPro" id="IPR029001">
    <property type="entry name" value="ITPase-like_fam"/>
</dbReference>
<reference evidence="3" key="1">
    <citation type="submission" date="2018-05" db="EMBL/GenBank/DDBJ databases">
        <authorList>
            <person name="Lanie J.A."/>
            <person name="Ng W.-L."/>
            <person name="Kazmierczak K.M."/>
            <person name="Andrzejewski T.M."/>
            <person name="Davidsen T.M."/>
            <person name="Wayne K.J."/>
            <person name="Tettelin H."/>
            <person name="Glass J.I."/>
            <person name="Rusch D."/>
            <person name="Podicherti R."/>
            <person name="Tsui H.-C.T."/>
            <person name="Winkler M.E."/>
        </authorList>
    </citation>
    <scope>NUCLEOTIDE SEQUENCE</scope>
</reference>
<name>A0A382N3U6_9ZZZZ</name>
<proteinExistence type="inferred from homology"/>
<dbReference type="PANTHER" id="PTHR11067">
    <property type="entry name" value="INOSINE TRIPHOSPHATE PYROPHOSPHATASE/HAM1 PROTEIN"/>
    <property type="match status" value="1"/>
</dbReference>